<dbReference type="GO" id="GO:0004674">
    <property type="term" value="F:protein serine/threonine kinase activity"/>
    <property type="evidence" value="ECO:0007669"/>
    <property type="project" value="UniProtKB-KW"/>
</dbReference>
<accession>A0A514JMD0</accession>
<dbReference type="InterPro" id="IPR011009">
    <property type="entry name" value="Kinase-like_dom_sf"/>
</dbReference>
<evidence type="ECO:0000256" key="2">
    <source>
        <dbReference type="ARBA" id="ARBA00022527"/>
    </source>
</evidence>
<dbReference type="Pfam" id="PF00069">
    <property type="entry name" value="Pkinase"/>
    <property type="match status" value="1"/>
</dbReference>
<dbReference type="PROSITE" id="PS00107">
    <property type="entry name" value="PROTEIN_KINASE_ATP"/>
    <property type="match status" value="1"/>
</dbReference>
<dbReference type="InterPro" id="IPR008271">
    <property type="entry name" value="Ser/Thr_kinase_AS"/>
</dbReference>
<evidence type="ECO:0000256" key="3">
    <source>
        <dbReference type="ARBA" id="ARBA00022679"/>
    </source>
</evidence>
<dbReference type="AlphaFoldDB" id="A0A514JMD0"/>
<name>A0A514JMD0_9ACTN</name>
<keyword evidence="2" id="KW-0723">Serine/threonine-protein kinase</keyword>
<keyword evidence="6 7" id="KW-0067">ATP-binding</keyword>
<keyword evidence="5" id="KW-0418">Kinase</keyword>
<dbReference type="SMART" id="SM00220">
    <property type="entry name" value="S_TKc"/>
    <property type="match status" value="1"/>
</dbReference>
<dbReference type="InterPro" id="IPR017441">
    <property type="entry name" value="Protein_kinase_ATP_BS"/>
</dbReference>
<dbReference type="Gene3D" id="3.30.200.20">
    <property type="entry name" value="Phosphorylase Kinase, domain 1"/>
    <property type="match status" value="1"/>
</dbReference>
<reference evidence="9 10" key="1">
    <citation type="submission" date="2017-07" db="EMBL/GenBank/DDBJ databases">
        <title>The Complete Genome of Streptomyces asterosporus-ZSY.</title>
        <authorList>
            <person name="Zhang S."/>
        </authorList>
    </citation>
    <scope>NUCLEOTIDE SEQUENCE [LARGE SCALE GENOMIC DNA]</scope>
    <source>
        <strain evidence="9 10">DSM 41452</strain>
    </source>
</reference>
<evidence type="ECO:0000313" key="10">
    <source>
        <dbReference type="Proteomes" id="UP000316215"/>
    </source>
</evidence>
<dbReference type="RefSeq" id="WP_142231376.1">
    <property type="nucleotide sequence ID" value="NZ_CP022310.1"/>
</dbReference>
<dbReference type="CDD" id="cd14014">
    <property type="entry name" value="STKc_PknB_like"/>
    <property type="match status" value="1"/>
</dbReference>
<feature type="domain" description="Protein kinase" evidence="8">
    <location>
        <begin position="13"/>
        <end position="296"/>
    </location>
</feature>
<evidence type="ECO:0000256" key="6">
    <source>
        <dbReference type="ARBA" id="ARBA00022840"/>
    </source>
</evidence>
<proteinExistence type="predicted"/>
<keyword evidence="4 7" id="KW-0547">Nucleotide-binding</keyword>
<dbReference type="PANTHER" id="PTHR43289:SF6">
    <property type="entry name" value="SERINE_THREONINE-PROTEIN KINASE NEKL-3"/>
    <property type="match status" value="1"/>
</dbReference>
<dbReference type="PROSITE" id="PS00108">
    <property type="entry name" value="PROTEIN_KINASE_ST"/>
    <property type="match status" value="1"/>
</dbReference>
<dbReference type="Gene3D" id="1.10.510.10">
    <property type="entry name" value="Transferase(Phosphotransferase) domain 1"/>
    <property type="match status" value="1"/>
</dbReference>
<keyword evidence="10" id="KW-1185">Reference proteome</keyword>
<organism evidence="9 10">
    <name type="scientific">Streptomyces calvus</name>
    <dbReference type="NCBI Taxonomy" id="67282"/>
    <lineage>
        <taxon>Bacteria</taxon>
        <taxon>Bacillati</taxon>
        <taxon>Actinomycetota</taxon>
        <taxon>Actinomycetes</taxon>
        <taxon>Kitasatosporales</taxon>
        <taxon>Streptomycetaceae</taxon>
        <taxon>Streptomyces</taxon>
    </lineage>
</organism>
<dbReference type="Proteomes" id="UP000316215">
    <property type="component" value="Chromosome"/>
</dbReference>
<dbReference type="PANTHER" id="PTHR43289">
    <property type="entry name" value="MITOGEN-ACTIVATED PROTEIN KINASE KINASE KINASE 20-RELATED"/>
    <property type="match status" value="1"/>
</dbReference>
<dbReference type="PROSITE" id="PS50011">
    <property type="entry name" value="PROTEIN_KINASE_DOM"/>
    <property type="match status" value="1"/>
</dbReference>
<dbReference type="KEGG" id="sast:CD934_05330"/>
<dbReference type="SUPFAM" id="SSF56112">
    <property type="entry name" value="Protein kinase-like (PK-like)"/>
    <property type="match status" value="1"/>
</dbReference>
<evidence type="ECO:0000256" key="7">
    <source>
        <dbReference type="PROSITE-ProRule" id="PRU10141"/>
    </source>
</evidence>
<gene>
    <name evidence="9" type="ORF">CD934_05330</name>
</gene>
<evidence type="ECO:0000259" key="8">
    <source>
        <dbReference type="PROSITE" id="PS50011"/>
    </source>
</evidence>
<dbReference type="GO" id="GO:0005524">
    <property type="term" value="F:ATP binding"/>
    <property type="evidence" value="ECO:0007669"/>
    <property type="project" value="UniProtKB-UniRule"/>
</dbReference>
<sequence>MDTRNRTLLMDRWAIGPRLGRGGTGTVYRAVDRATGARCAVKVLRGDASSHPAGGDPRVLRELRTAEALVHPHVVRTHACGYADGRYFLVMELCEGGSLEERVRRGGPLGPDAAVALFLDVLDGLHHAHTAPLEALDAEGRRVPVTGVVHRDIKPHNLLLTGDPSAPRVKIADFGLAKSYELAGASGLTRTGASAGTPAFMPRQQVVNFKYARPDVDVWAVAASLYYVLSGGCTPRDFPPGRDPWLTAWHGAPVPLSERAPDTPARLARLVDDALTDTPHIRFATAAALRSALAAL</sequence>
<dbReference type="EC" id="2.7.11.1" evidence="1"/>
<dbReference type="EMBL" id="CP022310">
    <property type="protein sequence ID" value="QDI68152.1"/>
    <property type="molecule type" value="Genomic_DNA"/>
</dbReference>
<evidence type="ECO:0000256" key="4">
    <source>
        <dbReference type="ARBA" id="ARBA00022741"/>
    </source>
</evidence>
<dbReference type="InterPro" id="IPR000719">
    <property type="entry name" value="Prot_kinase_dom"/>
</dbReference>
<feature type="binding site" evidence="7">
    <location>
        <position position="42"/>
    </location>
    <ligand>
        <name>ATP</name>
        <dbReference type="ChEBI" id="CHEBI:30616"/>
    </ligand>
</feature>
<evidence type="ECO:0000313" key="9">
    <source>
        <dbReference type="EMBL" id="QDI68152.1"/>
    </source>
</evidence>
<evidence type="ECO:0000256" key="1">
    <source>
        <dbReference type="ARBA" id="ARBA00012513"/>
    </source>
</evidence>
<protein>
    <recommendedName>
        <fullName evidence="1">non-specific serine/threonine protein kinase</fullName>
        <ecNumber evidence="1">2.7.11.1</ecNumber>
    </recommendedName>
</protein>
<evidence type="ECO:0000256" key="5">
    <source>
        <dbReference type="ARBA" id="ARBA00022777"/>
    </source>
</evidence>
<keyword evidence="3" id="KW-0808">Transferase</keyword>